<reference evidence="2" key="1">
    <citation type="journal article" date="2014" name="Int. J. Syst. Evol. Microbiol.">
        <title>Complete genome of a new Firmicutes species belonging to the dominant human colonic microbiota ('Ruminococcus bicirculans') reveals two chromosomes and a selective capacity to utilize plant glucans.</title>
        <authorList>
            <consortium name="NISC Comparative Sequencing Program"/>
            <person name="Wegmann U."/>
            <person name="Louis P."/>
            <person name="Goesmann A."/>
            <person name="Henrissat B."/>
            <person name="Duncan S.H."/>
            <person name="Flint H.J."/>
        </authorList>
    </citation>
    <scope>NUCLEOTIDE SEQUENCE</scope>
    <source>
        <strain evidence="2">KCTC 62575</strain>
    </source>
</reference>
<dbReference type="Proteomes" id="UP000240957">
    <property type="component" value="Unassembled WGS sequence"/>
</dbReference>
<dbReference type="Proteomes" id="UP001595455">
    <property type="component" value="Unassembled WGS sequence"/>
</dbReference>
<keyword evidence="5" id="KW-1185">Reference proteome</keyword>
<evidence type="ECO:0000313" key="4">
    <source>
        <dbReference type="Proteomes" id="UP000240957"/>
    </source>
</evidence>
<evidence type="ECO:0000313" key="2">
    <source>
        <dbReference type="EMBL" id="MFC2995907.1"/>
    </source>
</evidence>
<dbReference type="OrthoDB" id="8696437at2"/>
<reference evidence="5" key="3">
    <citation type="journal article" date="2019" name="Int. J. Syst. Evol. Microbiol.">
        <title>The Global Catalogue of Microorganisms (GCM) 10K type strain sequencing project: providing services to taxonomists for standard genome sequencing and annotation.</title>
        <authorList>
            <consortium name="The Broad Institute Genomics Platform"/>
            <consortium name="The Broad Institute Genome Sequencing Center for Infectious Disease"/>
            <person name="Wu L."/>
            <person name="Ma J."/>
        </authorList>
    </citation>
    <scope>NUCLEOTIDE SEQUENCE [LARGE SCALE GENOMIC DNA]</scope>
    <source>
        <strain evidence="5">KCTC 62575</strain>
    </source>
</reference>
<sequence>MNCLSFKLTTLSTCLLILSACTQHNVENKKLLTQQISATAISIDQPAQEQIQLRKIENQGVKVEDVQWLNLPTWSEVAMVVSSKNKGLQFLDQKYNVVHQIEGQFGRFDYRVGSEYFLFAATNLQKQQIELFNMDLKTKAWHPSVFIPKRDFKAEAVCLYTDQQGLSFAFLVGEEGLGEQWLIANQQQVLQQPRLVRKLSFPPESNFCKVNDVTAELLINEPNVGVWAYPAHSEADLTRKAVDMVKPFGSIQSSPAAIAIVDDQVAVIDEKYPLIYRYQKQNNEWKVQPALQLDTLKEAKSLSVQSHLTQGNALNKSLLILDDKSIKMANIDWATEKQTEQKNIVTIAVETQTDVVPSTGDAADDPAIWHNLQQPSQSRILATDKQGGLQVYDLSGKTLQYLAVGRLNNVDVRSGFRWGNQTIDLAIATNRDHNSLHLFAIEPMTGKVSELGQLATTLDDIYGFCMYQDQQGEIYAIPNDKNGTFIQYQISALNKKLKAQEIQRFSVKTQPEGCVVDDRNGHIFLGEEDVAVWVKDLNPQTQTAMQQVIAVGDILHDDIEGLGLYHGKNQTYLIISSQGNDSYVVVEAKAPYVVRGAFRLGINPEKGIDAVSETDGLAVSAKNFSGIWQEGIFVVQDGRKRMPEANQNYKYVPWSKIAQALKLD</sequence>
<name>A0A371YR32_9GAMM</name>
<evidence type="ECO:0000313" key="5">
    <source>
        <dbReference type="Proteomes" id="UP001595455"/>
    </source>
</evidence>
<reference evidence="3 4" key="2">
    <citation type="submission" date="2018-08" db="EMBL/GenBank/DDBJ databases">
        <title>The draft genome of Acinetobacter sichuanensis strain WCHAc060041.</title>
        <authorList>
            <person name="Qin J."/>
            <person name="Feng Y."/>
            <person name="Zong Z."/>
        </authorList>
    </citation>
    <scope>NUCLEOTIDE SEQUENCE [LARGE SCALE GENOMIC DNA]</scope>
    <source>
        <strain evidence="3 4">WCHAc060041</strain>
    </source>
</reference>
<dbReference type="InterPro" id="IPR011042">
    <property type="entry name" value="6-blade_b-propeller_TolB-like"/>
</dbReference>
<dbReference type="EMBL" id="PYIX02000011">
    <property type="protein sequence ID" value="RFC83931.1"/>
    <property type="molecule type" value="Genomic_DNA"/>
</dbReference>
<evidence type="ECO:0000313" key="3">
    <source>
        <dbReference type="EMBL" id="RFC83931.1"/>
    </source>
</evidence>
<dbReference type="RefSeq" id="WP_107007918.1">
    <property type="nucleotide sequence ID" value="NZ_JBHRSF010000044.1"/>
</dbReference>
<dbReference type="AlphaFoldDB" id="A0A371YR32"/>
<gene>
    <name evidence="2" type="ORF">ACFODO_11620</name>
    <name evidence="3" type="ORF">C9E89_009015</name>
</gene>
<protein>
    <submittedName>
        <fullName evidence="2 3">Phytase</fullName>
    </submittedName>
</protein>
<proteinExistence type="predicted"/>
<dbReference type="Gene3D" id="2.120.10.30">
    <property type="entry name" value="TolB, C-terminal domain"/>
    <property type="match status" value="2"/>
</dbReference>
<feature type="domain" description="BPP" evidence="1">
    <location>
        <begin position="37"/>
        <end position="335"/>
    </location>
</feature>
<feature type="domain" description="BPP" evidence="1">
    <location>
        <begin position="337"/>
        <end position="661"/>
    </location>
</feature>
<dbReference type="SUPFAM" id="SSF50956">
    <property type="entry name" value="Thermostable phytase (3-phytase)"/>
    <property type="match status" value="2"/>
</dbReference>
<dbReference type="PROSITE" id="PS51662">
    <property type="entry name" value="BP_PHYTASE"/>
    <property type="match status" value="2"/>
</dbReference>
<dbReference type="InterPro" id="IPR003431">
    <property type="entry name" value="B-propeller_Phytase"/>
</dbReference>
<accession>A0A371YR32</accession>
<dbReference type="Pfam" id="PF02333">
    <property type="entry name" value="Phytase"/>
    <property type="match status" value="1"/>
</dbReference>
<evidence type="ECO:0000259" key="1">
    <source>
        <dbReference type="PROSITE" id="PS51662"/>
    </source>
</evidence>
<comment type="caution">
    <text evidence="3">The sequence shown here is derived from an EMBL/GenBank/DDBJ whole genome shotgun (WGS) entry which is preliminary data.</text>
</comment>
<reference evidence="2" key="4">
    <citation type="submission" date="2024-09" db="EMBL/GenBank/DDBJ databases">
        <authorList>
            <person name="Sun Q."/>
            <person name="Mori K."/>
        </authorList>
    </citation>
    <scope>NUCLEOTIDE SEQUENCE</scope>
    <source>
        <strain evidence="2">KCTC 62575</strain>
    </source>
</reference>
<dbReference type="EMBL" id="JBHRSF010000044">
    <property type="protein sequence ID" value="MFC2995907.1"/>
    <property type="molecule type" value="Genomic_DNA"/>
</dbReference>
<dbReference type="GO" id="GO:0016158">
    <property type="term" value="F:inositol hexakisphosphate 3-phosphatase activity"/>
    <property type="evidence" value="ECO:0007669"/>
    <property type="project" value="InterPro"/>
</dbReference>
<dbReference type="PROSITE" id="PS51257">
    <property type="entry name" value="PROKAR_LIPOPROTEIN"/>
    <property type="match status" value="1"/>
</dbReference>
<organism evidence="3 4">
    <name type="scientific">Acinetobacter sichuanensis</name>
    <dbReference type="NCBI Taxonomy" id="2136183"/>
    <lineage>
        <taxon>Bacteria</taxon>
        <taxon>Pseudomonadati</taxon>
        <taxon>Pseudomonadota</taxon>
        <taxon>Gammaproteobacteria</taxon>
        <taxon>Moraxellales</taxon>
        <taxon>Moraxellaceae</taxon>
        <taxon>Acinetobacter</taxon>
    </lineage>
</organism>